<accession>A0AAD5YXL7</accession>
<evidence type="ECO:0000313" key="6">
    <source>
        <dbReference type="Proteomes" id="UP001213000"/>
    </source>
</evidence>
<dbReference type="InterPro" id="IPR025476">
    <property type="entry name" value="Helitron_helicase-like"/>
</dbReference>
<dbReference type="PANTHER" id="PTHR47642:SF5">
    <property type="entry name" value="ATP-DEPENDENT DNA HELICASE"/>
    <property type="match status" value="1"/>
</dbReference>
<keyword evidence="1" id="KW-0227">DNA damage</keyword>
<proteinExistence type="inferred from homology"/>
<comment type="cofactor">
    <cofactor evidence="1">
        <name>Mg(2+)</name>
        <dbReference type="ChEBI" id="CHEBI:18420"/>
    </cofactor>
</comment>
<comment type="catalytic activity">
    <reaction evidence="1">
        <text>ATP + H2O = ADP + phosphate + H(+)</text>
        <dbReference type="Rhea" id="RHEA:13065"/>
        <dbReference type="ChEBI" id="CHEBI:15377"/>
        <dbReference type="ChEBI" id="CHEBI:15378"/>
        <dbReference type="ChEBI" id="CHEBI:30616"/>
        <dbReference type="ChEBI" id="CHEBI:43474"/>
        <dbReference type="ChEBI" id="CHEBI:456216"/>
        <dbReference type="EC" id="5.6.2.3"/>
    </reaction>
</comment>
<protein>
    <recommendedName>
        <fullName evidence="1">ATP-dependent DNA helicase</fullName>
        <ecNumber evidence="1">5.6.2.3</ecNumber>
    </recommendedName>
</protein>
<evidence type="ECO:0000256" key="2">
    <source>
        <dbReference type="SAM" id="MobiDB-lite"/>
    </source>
</evidence>
<dbReference type="Pfam" id="PF14214">
    <property type="entry name" value="Helitron_like_N"/>
    <property type="match status" value="1"/>
</dbReference>
<dbReference type="Proteomes" id="UP001213000">
    <property type="component" value="Unassembled WGS sequence"/>
</dbReference>
<keyword evidence="6" id="KW-1185">Reference proteome</keyword>
<dbReference type="InterPro" id="IPR027417">
    <property type="entry name" value="P-loop_NTPase"/>
</dbReference>
<keyword evidence="1" id="KW-0547">Nucleotide-binding</keyword>
<keyword evidence="1" id="KW-0234">DNA repair</keyword>
<comment type="similarity">
    <text evidence="1">Belongs to the helicase family.</text>
</comment>
<sequence>MYDNPQLYSMMFPCLFPYGKGSIGNDSLKIAVSEGAQKKWLLMYGDKRFQTDTYFPMIAFNHEQIKKATTGSFILAKRQNFHKIARKILSPKGDILGRIAQSFEKEGFFKPESELEKECFDMINEVYHVGGHVPGSCTQKSYMKNEIWGLVNQLGAPSWFITFSPADAKHPLALYYAGTDTKFSPHICSAEERFKLTAQNPVAAARCFHKLVQLFIKHVLGVDADHIGLYGKTTAYYGTVEQQGRLTLHLHLLLWIDNALSPQEICDKLKANESLFEKELIEYLESCCQGEFLTGSMIEIRAREMPSTIEARGIHTIVDETADPISPQLAVGKDPTLTLPEAPPLRCHINHPEVDESCTGCVNLRTWWDKFKRVVDAVLLRSNIHRCAASVDQLKSLSEQEGSSYNMGGISVKGAPKGCQTPEGYCSARFPREIVPETFVDHTDGYLKIRKLEAMLNTFSDVLTYLMCCNTDVTSLQSGTVVKAIIAYICDYITKLGLRSHHIFQTAHSVFSKQQEYLDKSEAEATQARRLILKVVNALSARMEIGSPLACAYLLGHLDHYTNKTFVTFWWKSFVAQVMQSAQRTEDVEPTIFDAENDCDDESMELLETQSEIDHMEDEEVDEPLPEDDVESDEKNNANRVLIYRKGNRIIGTNPVDDYKDRPDIYEDICLQAWVRGAQKRKIPRRSQRDDRYHLFRSDHPQHDTHEVFFDQQRLKDVVPNYVGGSLPRKDRDDRDYYCCAMMTLFSPWRSGHDLKRLDQSWEEVFSHHSFDDWQLQLMKNFNMRYECLDARDDFQAQRKNLSKTQAPNPLSGSEQTYADSYEEDTQNLLNYLAELDDMGINEDVLKALDEDNPDKEKDPLLKAVNNMITKSGWDAPLPPRSSESAQITEINIPWNVTAREWNARIKAAKNQVLLERRTNTSSRAGQLTTLLQGCDAIESAKRCDIIRLLDANYFLRDFKIRSSEGSELVTSIVKKFTLNGEQERAFRIVSHHASCLIPEQLLMYLGGMGGTGKSRVIHALSNYFELRGEKNRFMLVAPTGTAAALLGGSTYHSMLGFNGVSLDTISQKSASAIINDARERFRGVQYIFIDEISMIACHEMFSISRRLAEITNDHDHPFGGLSMIFAGDFAQISPAIGKALYEKLPPVVGRMTSRAQENMLGKFFWQQVTTVVILKENMRQRVQSVNDEKLQLTLGNMRYGRCTTENLTFLRSRIAHRLSQSTHLLQHGFRNTSVITRFNKCKDHFNKRGTDRFAQDTQQEVDWMYSDDKISGQSNTTLLTNKTRHGRLVVKPRNININVQEYLWNTMPSNMDHIPGKIGLCVGLPVMIRHNVATELCMTKGQEATVVNWTSKMGPRGKKVIDTVYLELSRPPKSVQVAGLPPNIVPLTPIGSTISCNMPGNKIMTIRRHQVPMLPNFSMTDYAAQGKMRDSNVVDLSEINTHQSFYTCLSRSAEADKTVILGSFRPEIITSGISGWLREEFRTLNLLDEITRLRYEGILCLKTAGVSRKQVLETFKKEQNEAWKNSDEHWHPELRWRQGECSDTLLKSYMQESTVEDLAKILRPTKQSKNPDGSTKSDATWTSVYHSLCKRRSEPEGLEWDSVNYSCAFDALLTILFNTWAEQPQRFDVEWQTGSDYLHRLLIDFSSSGLEVSHQNLRSSLYADFPGTFLRGRVYSDLYSIVDRLVASSTYGRLTHHRITTEIERESQSHFILVSQFTTIPVDHVRLDERDPKVSTVFCLELESSYEGTHPFFMFLSLSNGSACYYEPSLRLHSREYELKGVVYTGEGHFTCHFIDQTKQAWFHDGITTGNVLLNEGFTTDWLKLTTGDGAVTKGRPILGFYIAADCSY</sequence>
<evidence type="ECO:0000313" key="5">
    <source>
        <dbReference type="EMBL" id="KAJ3570418.1"/>
    </source>
</evidence>
<evidence type="ECO:0000259" key="4">
    <source>
        <dbReference type="Pfam" id="PF14214"/>
    </source>
</evidence>
<dbReference type="Gene3D" id="3.40.50.300">
    <property type="entry name" value="P-loop containing nucleotide triphosphate hydrolases"/>
    <property type="match status" value="1"/>
</dbReference>
<dbReference type="EC" id="5.6.2.3" evidence="1"/>
<feature type="domain" description="Helitron helicase-like" evidence="4">
    <location>
        <begin position="39"/>
        <end position="254"/>
    </location>
</feature>
<dbReference type="GO" id="GO:0016787">
    <property type="term" value="F:hydrolase activity"/>
    <property type="evidence" value="ECO:0007669"/>
    <property type="project" value="UniProtKB-KW"/>
</dbReference>
<dbReference type="InterPro" id="IPR051055">
    <property type="entry name" value="PIF1_helicase"/>
</dbReference>
<organism evidence="5 6">
    <name type="scientific">Leucocoprinus birnbaumii</name>
    <dbReference type="NCBI Taxonomy" id="56174"/>
    <lineage>
        <taxon>Eukaryota</taxon>
        <taxon>Fungi</taxon>
        <taxon>Dikarya</taxon>
        <taxon>Basidiomycota</taxon>
        <taxon>Agaricomycotina</taxon>
        <taxon>Agaricomycetes</taxon>
        <taxon>Agaricomycetidae</taxon>
        <taxon>Agaricales</taxon>
        <taxon>Agaricineae</taxon>
        <taxon>Agaricaceae</taxon>
        <taxon>Leucocoprinus</taxon>
    </lineage>
</organism>
<dbReference type="GO" id="GO:0043139">
    <property type="term" value="F:5'-3' DNA helicase activity"/>
    <property type="evidence" value="ECO:0007669"/>
    <property type="project" value="UniProtKB-EC"/>
</dbReference>
<feature type="compositionally biased region" description="Acidic residues" evidence="2">
    <location>
        <begin position="615"/>
        <end position="632"/>
    </location>
</feature>
<dbReference type="SUPFAM" id="SSF52540">
    <property type="entry name" value="P-loop containing nucleoside triphosphate hydrolases"/>
    <property type="match status" value="2"/>
</dbReference>
<gene>
    <name evidence="5" type="ORF">NP233_g4408</name>
</gene>
<evidence type="ECO:0000259" key="3">
    <source>
        <dbReference type="Pfam" id="PF05970"/>
    </source>
</evidence>
<reference evidence="5" key="1">
    <citation type="submission" date="2022-07" db="EMBL/GenBank/DDBJ databases">
        <title>Genome Sequence of Leucocoprinus birnbaumii.</title>
        <authorList>
            <person name="Buettner E."/>
        </authorList>
    </citation>
    <scope>NUCLEOTIDE SEQUENCE</scope>
    <source>
        <strain evidence="5">VT141</strain>
    </source>
</reference>
<dbReference type="GO" id="GO:0006281">
    <property type="term" value="P:DNA repair"/>
    <property type="evidence" value="ECO:0007669"/>
    <property type="project" value="UniProtKB-KW"/>
</dbReference>
<keyword evidence="1" id="KW-0067">ATP-binding</keyword>
<dbReference type="InterPro" id="IPR010285">
    <property type="entry name" value="DNA_helicase_pif1-like_DEAD"/>
</dbReference>
<keyword evidence="1" id="KW-0378">Hydrolase</keyword>
<dbReference type="GO" id="GO:0000723">
    <property type="term" value="P:telomere maintenance"/>
    <property type="evidence" value="ECO:0007669"/>
    <property type="project" value="InterPro"/>
</dbReference>
<keyword evidence="1" id="KW-0233">DNA recombination</keyword>
<comment type="caution">
    <text evidence="5">The sequence shown here is derived from an EMBL/GenBank/DDBJ whole genome shotgun (WGS) entry which is preliminary data.</text>
</comment>
<dbReference type="EMBL" id="JANIEX010000238">
    <property type="protein sequence ID" value="KAJ3570418.1"/>
    <property type="molecule type" value="Genomic_DNA"/>
</dbReference>
<dbReference type="GO" id="GO:0006310">
    <property type="term" value="P:DNA recombination"/>
    <property type="evidence" value="ECO:0007669"/>
    <property type="project" value="UniProtKB-KW"/>
</dbReference>
<keyword evidence="1" id="KW-0347">Helicase</keyword>
<dbReference type="GO" id="GO:0005524">
    <property type="term" value="F:ATP binding"/>
    <property type="evidence" value="ECO:0007669"/>
    <property type="project" value="UniProtKB-KW"/>
</dbReference>
<name>A0AAD5YXL7_9AGAR</name>
<dbReference type="PANTHER" id="PTHR47642">
    <property type="entry name" value="ATP-DEPENDENT DNA HELICASE"/>
    <property type="match status" value="1"/>
</dbReference>
<dbReference type="Pfam" id="PF05970">
    <property type="entry name" value="PIF1"/>
    <property type="match status" value="1"/>
</dbReference>
<evidence type="ECO:0000256" key="1">
    <source>
        <dbReference type="RuleBase" id="RU363044"/>
    </source>
</evidence>
<feature type="domain" description="DNA helicase Pif1-like DEAD-box helicase" evidence="3">
    <location>
        <begin position="979"/>
        <end position="1190"/>
    </location>
</feature>
<feature type="region of interest" description="Disordered" evidence="2">
    <location>
        <begin position="612"/>
        <end position="634"/>
    </location>
</feature>